<name>A0ABW3EIP7_9ACTN</name>
<keyword evidence="2" id="KW-1185">Reference proteome</keyword>
<comment type="caution">
    <text evidence="1">The sequence shown here is derived from an EMBL/GenBank/DDBJ whole genome shotgun (WGS) entry which is preliminary data.</text>
</comment>
<dbReference type="PRINTS" id="PR01950">
    <property type="entry name" value="LANCSUPER"/>
</dbReference>
<gene>
    <name evidence="1" type="ORF">ACFQ11_06910</name>
</gene>
<proteinExistence type="predicted"/>
<dbReference type="Proteomes" id="UP001596972">
    <property type="component" value="Unassembled WGS sequence"/>
</dbReference>
<sequence>MIAGHPAREIADAVAEVLAHPDVLPARLTSCPWWRQSLAHGAPGIALLHIERAAAGLAPWRHAHDWLAYATQAPLTTGFDSHLFYGAPAVAHALACANELLPDSYTEALDRLDRVIADDARRRVGCALAALDAGHLPSLSEFDLIRGLAGIGSYLLRRTPDGDATRAVLEYLVRLTEPTQDGEETLPGWWALSGPDGQESARFRGGHANSGLAHGIGGPFSLLALAARRGTLVDGHLDAIARICDWLDRWRTDTPSGPMWPYWINRTQLRAGRRDVSVQRPSWCYGTAGLARAQQLAALATEDTGRRNMAERALIQALTDPAQRSATTDPTLCHGYAGLAHIATRVAADASPDNAETLHALIPDLLDSAHQTSAHTAALVDETGNSPALLEGAAGVALGVLAASGTGLPRSGWDTCLLAA</sequence>
<dbReference type="Gene3D" id="1.50.10.20">
    <property type="match status" value="1"/>
</dbReference>
<dbReference type="EMBL" id="JBHTJA010000008">
    <property type="protein sequence ID" value="MFD0900117.1"/>
    <property type="molecule type" value="Genomic_DNA"/>
</dbReference>
<protein>
    <submittedName>
        <fullName evidence="1">Lanthionine synthetase C family protein</fullName>
    </submittedName>
</protein>
<dbReference type="InterPro" id="IPR033889">
    <property type="entry name" value="LanC"/>
</dbReference>
<dbReference type="InterPro" id="IPR007822">
    <property type="entry name" value="LANC-like"/>
</dbReference>
<dbReference type="Pfam" id="PF05147">
    <property type="entry name" value="LANC_like"/>
    <property type="match status" value="1"/>
</dbReference>
<dbReference type="RefSeq" id="WP_378297042.1">
    <property type="nucleotide sequence ID" value="NZ_JBHTJA010000008.1"/>
</dbReference>
<evidence type="ECO:0000313" key="1">
    <source>
        <dbReference type="EMBL" id="MFD0900117.1"/>
    </source>
</evidence>
<organism evidence="1 2">
    <name type="scientific">Actinomadura sediminis</name>
    <dbReference type="NCBI Taxonomy" id="1038904"/>
    <lineage>
        <taxon>Bacteria</taxon>
        <taxon>Bacillati</taxon>
        <taxon>Actinomycetota</taxon>
        <taxon>Actinomycetes</taxon>
        <taxon>Streptosporangiales</taxon>
        <taxon>Thermomonosporaceae</taxon>
        <taxon>Actinomadura</taxon>
    </lineage>
</organism>
<dbReference type="SMART" id="SM01260">
    <property type="entry name" value="LANC_like"/>
    <property type="match status" value="1"/>
</dbReference>
<accession>A0ABW3EIP7</accession>
<dbReference type="SUPFAM" id="SSF158745">
    <property type="entry name" value="LanC-like"/>
    <property type="match status" value="1"/>
</dbReference>
<dbReference type="CDD" id="cd04793">
    <property type="entry name" value="LanC"/>
    <property type="match status" value="1"/>
</dbReference>
<dbReference type="PRINTS" id="PR01955">
    <property type="entry name" value="LANCFRANKIA"/>
</dbReference>
<reference evidence="2" key="1">
    <citation type="journal article" date="2019" name="Int. J. Syst. Evol. Microbiol.">
        <title>The Global Catalogue of Microorganisms (GCM) 10K type strain sequencing project: providing services to taxonomists for standard genome sequencing and annotation.</title>
        <authorList>
            <consortium name="The Broad Institute Genomics Platform"/>
            <consortium name="The Broad Institute Genome Sequencing Center for Infectious Disease"/>
            <person name="Wu L."/>
            <person name="Ma J."/>
        </authorList>
    </citation>
    <scope>NUCLEOTIDE SEQUENCE [LARGE SCALE GENOMIC DNA]</scope>
    <source>
        <strain evidence="2">JCM 31202</strain>
    </source>
</reference>
<evidence type="ECO:0000313" key="2">
    <source>
        <dbReference type="Proteomes" id="UP001596972"/>
    </source>
</evidence>